<dbReference type="RefSeq" id="WP_315340705.1">
    <property type="nucleotide sequence ID" value="NZ_JAVDZE010000001.1"/>
</dbReference>
<name>A0AAE4NVQ4_9EURY</name>
<accession>A0AAE4NVQ4</accession>
<keyword evidence="2" id="KW-1185">Reference proteome</keyword>
<protein>
    <recommendedName>
        <fullName evidence="3">DUF4139 domain-containing protein</fullName>
    </recommendedName>
</protein>
<sequence length="126" mass="13632">MIQMKKLWKVAAGAVVILFSGTERTRAARADTKVALYDSANLGVVSRVLNLSLEKGLNRIPLEELAGLDVEEITVRPLNSSVQFLGLYSAQSSEDISIPLAATLRSRRGTGILSKGSSWAWRAESS</sequence>
<comment type="caution">
    <text evidence="1">The sequence shown here is derived from an EMBL/GenBank/DDBJ whole genome shotgun (WGS) entry which is preliminary data.</text>
</comment>
<evidence type="ECO:0008006" key="3">
    <source>
        <dbReference type="Google" id="ProtNLM"/>
    </source>
</evidence>
<dbReference type="Proteomes" id="UP001245683">
    <property type="component" value="Unassembled WGS sequence"/>
</dbReference>
<evidence type="ECO:0000313" key="2">
    <source>
        <dbReference type="Proteomes" id="UP001245683"/>
    </source>
</evidence>
<evidence type="ECO:0000313" key="1">
    <source>
        <dbReference type="EMBL" id="MDV3103713.1"/>
    </source>
</evidence>
<dbReference type="AlphaFoldDB" id="A0AAE4NVQ4"/>
<dbReference type="EMBL" id="JAVDZE010000001">
    <property type="protein sequence ID" value="MDV3103713.1"/>
    <property type="molecule type" value="Genomic_DNA"/>
</dbReference>
<reference evidence="1 2" key="1">
    <citation type="submission" date="2023-08" db="EMBL/GenBank/DDBJ databases">
        <title>Draft genome sequence of Thermococcus waiotapuensis WT1T, a thermophilic sulphur-dependent archaeon from order Thermococcales.</title>
        <authorList>
            <person name="Manners S.H."/>
            <person name="Carere C.R."/>
            <person name="Dhami M.K."/>
            <person name="Dobson R.C.J."/>
            <person name="Stott M.B."/>
        </authorList>
    </citation>
    <scope>NUCLEOTIDE SEQUENCE [LARGE SCALE GENOMIC DNA]</scope>
    <source>
        <strain evidence="1 2">WT1</strain>
    </source>
</reference>
<gene>
    <name evidence="1" type="ORF">RBI02_04010</name>
</gene>
<organism evidence="1 2">
    <name type="scientific">Thermococcus waiotapuensis</name>
    <dbReference type="NCBI Taxonomy" id="90909"/>
    <lineage>
        <taxon>Archaea</taxon>
        <taxon>Methanobacteriati</taxon>
        <taxon>Methanobacteriota</taxon>
        <taxon>Thermococci</taxon>
        <taxon>Thermococcales</taxon>
        <taxon>Thermococcaceae</taxon>
        <taxon>Thermococcus</taxon>
    </lineage>
</organism>
<proteinExistence type="predicted"/>